<comment type="caution">
    <text evidence="1">The sequence shown here is derived from an EMBL/GenBank/DDBJ whole genome shotgun (WGS) entry which is preliminary data.</text>
</comment>
<dbReference type="Proteomes" id="UP001413721">
    <property type="component" value="Unassembled WGS sequence"/>
</dbReference>
<dbReference type="SUPFAM" id="SSF63829">
    <property type="entry name" value="Calcium-dependent phosphotriesterase"/>
    <property type="match status" value="1"/>
</dbReference>
<protein>
    <submittedName>
        <fullName evidence="1">Uncharacterized protein</fullName>
    </submittedName>
</protein>
<accession>A0ABU9YGF6</accession>
<keyword evidence="2" id="KW-1185">Reference proteome</keyword>
<gene>
    <name evidence="1" type="ORF">WG926_06055</name>
</gene>
<evidence type="ECO:0000313" key="2">
    <source>
        <dbReference type="Proteomes" id="UP001413721"/>
    </source>
</evidence>
<evidence type="ECO:0000313" key="1">
    <source>
        <dbReference type="EMBL" id="MEN2987858.1"/>
    </source>
</evidence>
<dbReference type="EMBL" id="JBBKTW010000002">
    <property type="protein sequence ID" value="MEN2987858.1"/>
    <property type="molecule type" value="Genomic_DNA"/>
</dbReference>
<sequence>MSGTTTPFTHLVTSREGLYLARQSGYHRVMDGIFFGATIRDGMVWLFEAQDSDLHAPTCRGRILRLAIDPVSAACGPVEVVADGLDNGCHQIDFVHGRLVVVDTYRQALIVFAPDFSARAVHHPAGIAMADTGDPAYVHMNGIGGDGRELLVMLSHAGTRPGRPSEVLRLDSGFQPVERFGLPGVMCHDLVVLEDGRLIANGSMGGFLIDRQGIIVQVDSLITRGLSIGADEVVIGSSTFGDRDRRIAATGRLTFAGRDLTLRARYDLPAAPTQIRRLDGHDLSLFDYRATLPATLRPVSEPALEPAPGVEA</sequence>
<reference evidence="1 2" key="1">
    <citation type="submission" date="2024-03" db="EMBL/GenBank/DDBJ databases">
        <title>High-quality draft genome sequencing of Tistrella sp. BH-R2-4.</title>
        <authorList>
            <person name="Dong C."/>
        </authorList>
    </citation>
    <scope>NUCLEOTIDE SEQUENCE [LARGE SCALE GENOMIC DNA]</scope>
    <source>
        <strain evidence="1 2">BH-R2-4</strain>
    </source>
</reference>
<proteinExistence type="predicted"/>
<dbReference type="RefSeq" id="WP_345936954.1">
    <property type="nucleotide sequence ID" value="NZ_JBBKTW010000002.1"/>
</dbReference>
<name>A0ABU9YGF6_9PROT</name>
<organism evidence="1 2">
    <name type="scientific">Tistrella arctica</name>
    <dbReference type="NCBI Taxonomy" id="3133430"/>
    <lineage>
        <taxon>Bacteria</taxon>
        <taxon>Pseudomonadati</taxon>
        <taxon>Pseudomonadota</taxon>
        <taxon>Alphaproteobacteria</taxon>
        <taxon>Geminicoccales</taxon>
        <taxon>Geminicoccaceae</taxon>
        <taxon>Tistrella</taxon>
    </lineage>
</organism>